<accession>A0A1W1XP06</accession>
<dbReference type="InterPro" id="IPR050109">
    <property type="entry name" value="HTH-type_TetR-like_transc_reg"/>
</dbReference>
<name>A0A1W1XP06_9CLOT</name>
<reference evidence="4 5" key="1">
    <citation type="submission" date="2017-04" db="EMBL/GenBank/DDBJ databases">
        <authorList>
            <person name="Afonso C.L."/>
            <person name="Miller P.J."/>
            <person name="Scott M.A."/>
            <person name="Spackman E."/>
            <person name="Goraichik I."/>
            <person name="Dimitrov K.M."/>
            <person name="Suarez D.L."/>
            <person name="Swayne D.E."/>
        </authorList>
    </citation>
    <scope>NUCLEOTIDE SEQUENCE [LARGE SCALE GENOMIC DNA]</scope>
    <source>
        <strain evidence="4 5">DSM 12555</strain>
    </source>
</reference>
<sequence>MQYLKDEVKNRIIEETLKEFNLMGYKGSSVRNIAANSCTSVGNLYKYFKNKDDLYENVIGSVYSKLMNYIVQFKNVEFNNKTQMIFYELMDKIIEIFEENSIELSVLFNKSQGSRYEDCKKVFIDFITRIVTENTKYELSLKGKKLKDNFLIYLLSYSLVESIGIILEKKQDGEEVRKLTQELIDIFYKDILNRVSAV</sequence>
<feature type="domain" description="HTH tetR-type" evidence="3">
    <location>
        <begin position="6"/>
        <end position="66"/>
    </location>
</feature>
<evidence type="ECO:0000259" key="3">
    <source>
        <dbReference type="PROSITE" id="PS50977"/>
    </source>
</evidence>
<keyword evidence="1 2" id="KW-0238">DNA-binding</keyword>
<evidence type="ECO:0000313" key="5">
    <source>
        <dbReference type="Proteomes" id="UP000192468"/>
    </source>
</evidence>
<dbReference type="EMBL" id="FWXH01000009">
    <property type="protein sequence ID" value="SMC25585.1"/>
    <property type="molecule type" value="Genomic_DNA"/>
</dbReference>
<organism evidence="4 5">
    <name type="scientific">Clostridium acidisoli DSM 12555</name>
    <dbReference type="NCBI Taxonomy" id="1121291"/>
    <lineage>
        <taxon>Bacteria</taxon>
        <taxon>Bacillati</taxon>
        <taxon>Bacillota</taxon>
        <taxon>Clostridia</taxon>
        <taxon>Eubacteriales</taxon>
        <taxon>Clostridiaceae</taxon>
        <taxon>Clostridium</taxon>
    </lineage>
</organism>
<dbReference type="PROSITE" id="PS50977">
    <property type="entry name" value="HTH_TETR_2"/>
    <property type="match status" value="1"/>
</dbReference>
<dbReference type="PANTHER" id="PTHR30328:SF54">
    <property type="entry name" value="HTH-TYPE TRANSCRIPTIONAL REPRESSOR SCO4008"/>
    <property type="match status" value="1"/>
</dbReference>
<gene>
    <name evidence="4" type="ORF">SAMN02745134_02494</name>
</gene>
<dbReference type="AlphaFoldDB" id="A0A1W1XP06"/>
<evidence type="ECO:0000256" key="2">
    <source>
        <dbReference type="PROSITE-ProRule" id="PRU00335"/>
    </source>
</evidence>
<dbReference type="InterPro" id="IPR001647">
    <property type="entry name" value="HTH_TetR"/>
</dbReference>
<dbReference type="GO" id="GO:0003677">
    <property type="term" value="F:DNA binding"/>
    <property type="evidence" value="ECO:0007669"/>
    <property type="project" value="UniProtKB-UniRule"/>
</dbReference>
<dbReference type="OrthoDB" id="494991at2"/>
<dbReference type="InterPro" id="IPR009057">
    <property type="entry name" value="Homeodomain-like_sf"/>
</dbReference>
<evidence type="ECO:0000256" key="1">
    <source>
        <dbReference type="ARBA" id="ARBA00023125"/>
    </source>
</evidence>
<dbReference type="Pfam" id="PF00440">
    <property type="entry name" value="TetR_N"/>
    <property type="match status" value="1"/>
</dbReference>
<evidence type="ECO:0000313" key="4">
    <source>
        <dbReference type="EMBL" id="SMC25585.1"/>
    </source>
</evidence>
<dbReference type="PANTHER" id="PTHR30328">
    <property type="entry name" value="TRANSCRIPTIONAL REPRESSOR"/>
    <property type="match status" value="1"/>
</dbReference>
<dbReference type="STRING" id="1121291.SAMN02745134_02494"/>
<dbReference type="SUPFAM" id="SSF46689">
    <property type="entry name" value="Homeodomain-like"/>
    <property type="match status" value="1"/>
</dbReference>
<proteinExistence type="predicted"/>
<feature type="DNA-binding region" description="H-T-H motif" evidence="2">
    <location>
        <begin position="29"/>
        <end position="48"/>
    </location>
</feature>
<dbReference type="RefSeq" id="WP_084116318.1">
    <property type="nucleotide sequence ID" value="NZ_FWXH01000009.1"/>
</dbReference>
<keyword evidence="5" id="KW-1185">Reference proteome</keyword>
<dbReference type="Proteomes" id="UP000192468">
    <property type="component" value="Unassembled WGS sequence"/>
</dbReference>
<protein>
    <submittedName>
        <fullName evidence="4">Transcriptional regulator, TetR family</fullName>
    </submittedName>
</protein>
<dbReference type="GO" id="GO:0006355">
    <property type="term" value="P:regulation of DNA-templated transcription"/>
    <property type="evidence" value="ECO:0007669"/>
    <property type="project" value="UniProtKB-ARBA"/>
</dbReference>
<dbReference type="Gene3D" id="1.10.357.10">
    <property type="entry name" value="Tetracycline Repressor, domain 2"/>
    <property type="match status" value="1"/>
</dbReference>